<organism evidence="1 2">
    <name type="scientific">Saccharolobus islandicus (strain L.D.8.5 / Lassen #2)</name>
    <name type="common">Sulfolobus islandicus</name>
    <dbReference type="NCBI Taxonomy" id="425944"/>
    <lineage>
        <taxon>Archaea</taxon>
        <taxon>Thermoproteota</taxon>
        <taxon>Thermoprotei</taxon>
        <taxon>Sulfolobales</taxon>
        <taxon>Sulfolobaceae</taxon>
        <taxon>Saccharolobus</taxon>
    </lineage>
</organism>
<dbReference type="Gene3D" id="2.120.10.30">
    <property type="entry name" value="TolB, C-terminal domain"/>
    <property type="match status" value="1"/>
</dbReference>
<gene>
    <name evidence="1" type="ordered locus">LD85_1815</name>
</gene>
<proteinExistence type="predicted"/>
<dbReference type="Proteomes" id="UP000001404">
    <property type="component" value="Chromosome"/>
</dbReference>
<reference evidence="2" key="1">
    <citation type="journal article" date="2009" name="Proc. Natl. Acad. Sci. U.S.A.">
        <title>Biogeography of the Sulfolobus islandicus pan-genome.</title>
        <authorList>
            <person name="Reno M.L."/>
            <person name="Held N.L."/>
            <person name="Fields C.J."/>
            <person name="Burke P.V."/>
            <person name="Whitaker R.J."/>
        </authorList>
    </citation>
    <scope>NUCLEOTIDE SEQUENCE [LARGE SCALE GENOMIC DNA]</scope>
    <source>
        <strain evidence="2">L.D.8.5 / Lassen #2</strain>
    </source>
</reference>
<dbReference type="AlphaFoldDB" id="D2PCQ4"/>
<sequence length="286" mass="32110">MIKMELEIHAYGMLHPGHMEWTPDGRLLVSEFGRGRILDVTKGGNMRDAVPFAYNLSHPAAILPYKDRILVTDAGFNAILDITEGGDQSRPKIVAKVSGPYGLAVYHNEIYSTFSTQIESGIVKIGKNGEVIRFVTGFPVVYSIWSKIYKLISPCGNWQIPLPEEMDILIFSHGGLGKLYDISQGGDFNYLEQNSLLVKGLNEQIGMIFNKHDKNLYIVESKGADVKSVSLEELKIARDKHEPIDLRFRVPIVSGFYEPRCVRFSEDGKIMYVCDIAAGVIWKIRI</sequence>
<evidence type="ECO:0008006" key="3">
    <source>
        <dbReference type="Google" id="ProtNLM"/>
    </source>
</evidence>
<dbReference type="HOGENOM" id="CLU_865828_0_0_2"/>
<dbReference type="RefSeq" id="WP_012952965.1">
    <property type="nucleotide sequence ID" value="NC_013769.1"/>
</dbReference>
<dbReference type="EMBL" id="CP001731">
    <property type="protein sequence ID" value="ADB87474.1"/>
    <property type="molecule type" value="Genomic_DNA"/>
</dbReference>
<dbReference type="KEGG" id="sii:LD85_1815"/>
<protein>
    <recommendedName>
        <fullName evidence="3">NHL repeat containing protein</fullName>
    </recommendedName>
</protein>
<evidence type="ECO:0000313" key="1">
    <source>
        <dbReference type="EMBL" id="ADB87474.1"/>
    </source>
</evidence>
<name>D2PCQ4_SACI9</name>
<dbReference type="InterPro" id="IPR011042">
    <property type="entry name" value="6-blade_b-propeller_TolB-like"/>
</dbReference>
<accession>D2PCQ4</accession>
<evidence type="ECO:0000313" key="2">
    <source>
        <dbReference type="Proteomes" id="UP000001404"/>
    </source>
</evidence>
<dbReference type="SUPFAM" id="SSF101898">
    <property type="entry name" value="NHL repeat"/>
    <property type="match status" value="1"/>
</dbReference>